<sequence>MLASSHTPVGLLLLTSTFSNPYENQPIASDDDSGEGRNARLVIKLPKTGTYTIGVMNRKPGEIGKYQLTWREALPRDIELAEAEKLNQQIIQLEKQGKYAQAIPLARRALALRQKNLDGDHPNVATSLNNLAALYSSQGRYPQAEPLYQQALQMTKRLFKGDHPNVATSLNNLAFLYDSQGKIDQAIEFLTQGLEIQERYLAYNLTPGFERRKRQYLAKLSGTTDGTISLHLNSAPQNPQAARLALKTILQRKGRILDFLTDSQGILRQRLDDPGSKTLLKQLSQAHTELSNLVFNEPEKLKLSPEAYRIEVGKLEKRAKSLQAQLSDRSKEFRIQSQPVTVEIIQKLIPADTALVEIFRYRPFNPKAKPDKRWGKARYTAYILSAQEEPQGIDLGGAEEIEQVLGHFRLSLRDSGTKISLVKEYGRELDKILMEPVRKLLGNTRKILISPDSNLNLIPFEALVDEKNQYLVENYTFTYLTSGRDLIRLKNQSPNGESPNGESANQKSTNQTSIIIADPNFSRPGETVAINPTTEPKPELKPNNNSQNPDRKPSIKVSQSNFPPLPGTRKEAEAIAPLLNVEPLLGRKATEAAVKQVQAPKVLHIATHGFFETNPQTELDRQTLTDNPLLLSGLVLAGLRELKSGAEDENGILTALETSSLNLLGTELVVLSACDTGQGQVTNGEGIYSLRRALVIAGSESQVISLWKVEDNATKNLMTNYYQQLLDPKAKTGRSEALRQTQLKMLRGAISQKENLPKKQYEHPYYWAAFIPSGDWRGMGE</sequence>
<comment type="similarity">
    <text evidence="2">Belongs to the kinesin light chain family.</text>
</comment>
<evidence type="ECO:0000256" key="7">
    <source>
        <dbReference type="ARBA" id="ARBA00023054"/>
    </source>
</evidence>
<feature type="region of interest" description="Disordered" evidence="11">
    <location>
        <begin position="490"/>
        <end position="509"/>
    </location>
</feature>
<dbReference type="Gene3D" id="2.60.120.380">
    <property type="match status" value="1"/>
</dbReference>
<dbReference type="SUPFAM" id="SSF48452">
    <property type="entry name" value="TPR-like"/>
    <property type="match status" value="1"/>
</dbReference>
<dbReference type="PROSITE" id="PS50005">
    <property type="entry name" value="TPR"/>
    <property type="match status" value="2"/>
</dbReference>
<accession>A0A0V7ZUP8</accession>
<dbReference type="SMART" id="SM00028">
    <property type="entry name" value="TPR"/>
    <property type="match status" value="3"/>
</dbReference>
<dbReference type="Proteomes" id="UP000053372">
    <property type="component" value="Unassembled WGS sequence"/>
</dbReference>
<dbReference type="GO" id="GO:0007018">
    <property type="term" value="P:microtubule-based movement"/>
    <property type="evidence" value="ECO:0007669"/>
    <property type="project" value="TreeGrafter"/>
</dbReference>
<evidence type="ECO:0000256" key="11">
    <source>
        <dbReference type="SAM" id="MobiDB-lite"/>
    </source>
</evidence>
<evidence type="ECO:0000256" key="10">
    <source>
        <dbReference type="PROSITE-ProRule" id="PRU00339"/>
    </source>
</evidence>
<name>A0A0V7ZUP8_9CYAN</name>
<keyword evidence="6 10" id="KW-0802">TPR repeat</keyword>
<keyword evidence="8" id="KW-0505">Motor protein</keyword>
<dbReference type="GO" id="GO:0005871">
    <property type="term" value="C:kinesin complex"/>
    <property type="evidence" value="ECO:0007669"/>
    <property type="project" value="InterPro"/>
</dbReference>
<dbReference type="GO" id="GO:0005874">
    <property type="term" value="C:microtubule"/>
    <property type="evidence" value="ECO:0007669"/>
    <property type="project" value="UniProtKB-KW"/>
</dbReference>
<dbReference type="InterPro" id="IPR019734">
    <property type="entry name" value="TPR_rpt"/>
</dbReference>
<keyword evidence="3" id="KW-0963">Cytoplasm</keyword>
<feature type="region of interest" description="Disordered" evidence="11">
    <location>
        <begin position="516"/>
        <end position="566"/>
    </location>
</feature>
<evidence type="ECO:0000313" key="14">
    <source>
        <dbReference type="EMBL" id="KST68381.1"/>
    </source>
</evidence>
<dbReference type="InterPro" id="IPR024983">
    <property type="entry name" value="CHAT_dom"/>
</dbReference>
<evidence type="ECO:0000256" key="2">
    <source>
        <dbReference type="ARBA" id="ARBA00009622"/>
    </source>
</evidence>
<evidence type="ECO:0000256" key="5">
    <source>
        <dbReference type="ARBA" id="ARBA00022737"/>
    </source>
</evidence>
<feature type="repeat" description="TPR" evidence="10">
    <location>
        <begin position="167"/>
        <end position="200"/>
    </location>
</feature>
<keyword evidence="15" id="KW-1185">Reference proteome</keyword>
<evidence type="ECO:0000256" key="4">
    <source>
        <dbReference type="ARBA" id="ARBA00022701"/>
    </source>
</evidence>
<dbReference type="Pfam" id="PF12770">
    <property type="entry name" value="CHAT"/>
    <property type="match status" value="1"/>
</dbReference>
<evidence type="ECO:0000256" key="3">
    <source>
        <dbReference type="ARBA" id="ARBA00022490"/>
    </source>
</evidence>
<evidence type="ECO:0000259" key="12">
    <source>
        <dbReference type="Pfam" id="PF12770"/>
    </source>
</evidence>
<dbReference type="PANTHER" id="PTHR45783:SF3">
    <property type="entry name" value="KINESIN LIGHT CHAIN"/>
    <property type="match status" value="1"/>
</dbReference>
<dbReference type="Gene3D" id="1.25.40.10">
    <property type="entry name" value="Tetratricopeptide repeat domain"/>
    <property type="match status" value="1"/>
</dbReference>
<evidence type="ECO:0000256" key="1">
    <source>
        <dbReference type="ARBA" id="ARBA00004245"/>
    </source>
</evidence>
<dbReference type="EMBL" id="LMTZ01000083">
    <property type="protein sequence ID" value="KST67994.1"/>
    <property type="molecule type" value="Genomic_DNA"/>
</dbReference>
<keyword evidence="9" id="KW-0206">Cytoskeleton</keyword>
<keyword evidence="4" id="KW-0493">Microtubule</keyword>
<reference evidence="14 15" key="1">
    <citation type="journal article" date="2015" name="Genome Announc.">
        <title>Draft Genome of the Euendolithic (true boring) Cyanobacterium Mastigocoleus testarum strain BC008.</title>
        <authorList>
            <person name="Guida B.S."/>
            <person name="Garcia-Pichel F."/>
        </authorList>
    </citation>
    <scope>NUCLEOTIDE SEQUENCE [LARGE SCALE GENOMIC DNA]</scope>
    <source>
        <strain evidence="14 15">BC008</strain>
    </source>
</reference>
<proteinExistence type="inferred from homology"/>
<evidence type="ECO:0000313" key="15">
    <source>
        <dbReference type="Proteomes" id="UP000053372"/>
    </source>
</evidence>
<comment type="subcellular location">
    <subcellularLocation>
        <location evidence="1">Cytoplasm</location>
        <location evidence="1">Cytoskeleton</location>
    </subcellularLocation>
</comment>
<dbReference type="Pfam" id="PF13374">
    <property type="entry name" value="TPR_10"/>
    <property type="match status" value="1"/>
</dbReference>
<keyword evidence="7" id="KW-0175">Coiled coil</keyword>
<dbReference type="InterPro" id="IPR002151">
    <property type="entry name" value="Kinesin_light"/>
</dbReference>
<gene>
    <name evidence="13" type="ORF">BC008_31925</name>
    <name evidence="14" type="ORF">BC008_33200</name>
</gene>
<protein>
    <recommendedName>
        <fullName evidence="12">CHAT domain-containing protein</fullName>
    </recommendedName>
</protein>
<dbReference type="PANTHER" id="PTHR45783">
    <property type="entry name" value="KINESIN LIGHT CHAIN"/>
    <property type="match status" value="1"/>
</dbReference>
<dbReference type="InterPro" id="IPR011990">
    <property type="entry name" value="TPR-like_helical_dom_sf"/>
</dbReference>
<evidence type="ECO:0000256" key="6">
    <source>
        <dbReference type="ARBA" id="ARBA00022803"/>
    </source>
</evidence>
<dbReference type="EMBL" id="LMTZ01000066">
    <property type="protein sequence ID" value="KST68381.1"/>
    <property type="molecule type" value="Genomic_DNA"/>
</dbReference>
<dbReference type="GO" id="GO:0005737">
    <property type="term" value="C:cytoplasm"/>
    <property type="evidence" value="ECO:0007669"/>
    <property type="project" value="TreeGrafter"/>
</dbReference>
<evidence type="ECO:0000256" key="9">
    <source>
        <dbReference type="ARBA" id="ARBA00023212"/>
    </source>
</evidence>
<comment type="caution">
    <text evidence="14">The sequence shown here is derived from an EMBL/GenBank/DDBJ whole genome shotgun (WGS) entry which is preliminary data.</text>
</comment>
<feature type="repeat" description="TPR" evidence="10">
    <location>
        <begin position="125"/>
        <end position="158"/>
    </location>
</feature>
<dbReference type="RefSeq" id="WP_058183541.1">
    <property type="nucleotide sequence ID" value="NZ_LMTZ01000066.1"/>
</dbReference>
<dbReference type="GO" id="GO:0019894">
    <property type="term" value="F:kinesin binding"/>
    <property type="evidence" value="ECO:0007669"/>
    <property type="project" value="TreeGrafter"/>
</dbReference>
<keyword evidence="5" id="KW-0677">Repeat</keyword>
<evidence type="ECO:0000313" key="13">
    <source>
        <dbReference type="EMBL" id="KST67994.1"/>
    </source>
</evidence>
<feature type="domain" description="CHAT" evidence="12">
    <location>
        <begin position="424"/>
        <end position="775"/>
    </location>
</feature>
<dbReference type="AlphaFoldDB" id="A0A0V7ZUP8"/>
<dbReference type="Pfam" id="PF13424">
    <property type="entry name" value="TPR_12"/>
    <property type="match status" value="1"/>
</dbReference>
<organism evidence="14 15">
    <name type="scientific">Mastigocoleus testarum BC008</name>
    <dbReference type="NCBI Taxonomy" id="371196"/>
    <lineage>
        <taxon>Bacteria</taxon>
        <taxon>Bacillati</taxon>
        <taxon>Cyanobacteriota</taxon>
        <taxon>Cyanophyceae</taxon>
        <taxon>Nostocales</taxon>
        <taxon>Hapalosiphonaceae</taxon>
        <taxon>Mastigocoleus</taxon>
    </lineage>
</organism>
<evidence type="ECO:0000256" key="8">
    <source>
        <dbReference type="ARBA" id="ARBA00023175"/>
    </source>
</evidence>